<dbReference type="EMBL" id="CP045890">
    <property type="protein sequence ID" value="QQP56196.1"/>
    <property type="molecule type" value="Genomic_DNA"/>
</dbReference>
<reference evidence="2" key="1">
    <citation type="submission" date="2021-01" db="EMBL/GenBank/DDBJ databases">
        <title>Caligus Genome Assembly.</title>
        <authorList>
            <person name="Gallardo-Escarate C."/>
        </authorList>
    </citation>
    <scope>NUCLEOTIDE SEQUENCE [LARGE SCALE GENOMIC DNA]</scope>
</reference>
<gene>
    <name evidence="1" type="ORF">FKW44_000780</name>
</gene>
<name>A0A7T8QV59_CALRO</name>
<protein>
    <submittedName>
        <fullName evidence="1">Uncharacterized protein</fullName>
    </submittedName>
</protein>
<organism evidence="1 2">
    <name type="scientific">Caligus rogercresseyi</name>
    <name type="common">Sea louse</name>
    <dbReference type="NCBI Taxonomy" id="217165"/>
    <lineage>
        <taxon>Eukaryota</taxon>
        <taxon>Metazoa</taxon>
        <taxon>Ecdysozoa</taxon>
        <taxon>Arthropoda</taxon>
        <taxon>Crustacea</taxon>
        <taxon>Multicrustacea</taxon>
        <taxon>Hexanauplia</taxon>
        <taxon>Copepoda</taxon>
        <taxon>Siphonostomatoida</taxon>
        <taxon>Caligidae</taxon>
        <taxon>Caligus</taxon>
    </lineage>
</organism>
<proteinExistence type="predicted"/>
<evidence type="ECO:0000313" key="2">
    <source>
        <dbReference type="Proteomes" id="UP000595437"/>
    </source>
</evidence>
<dbReference type="AlphaFoldDB" id="A0A7T8QV59"/>
<evidence type="ECO:0000313" key="1">
    <source>
        <dbReference type="EMBL" id="QQP56196.1"/>
    </source>
</evidence>
<keyword evidence="2" id="KW-1185">Reference proteome</keyword>
<accession>A0A7T8QV59</accession>
<sequence length="49" mass="5541">MAIPFGFKPAPSTIRVEDALTHTAIDSPSIFVVLHDFIHLDFLRTPYSR</sequence>
<dbReference type="Proteomes" id="UP000595437">
    <property type="component" value="Chromosome 1"/>
</dbReference>